<name>A0ABY9JBA3_9ACTN</name>
<evidence type="ECO:0000313" key="3">
    <source>
        <dbReference type="EMBL" id="WLQ63387.1"/>
    </source>
</evidence>
<dbReference type="InterPro" id="IPR005523">
    <property type="entry name" value="DUF317_SPDY"/>
</dbReference>
<dbReference type="EMBL" id="CP120983">
    <property type="protein sequence ID" value="WLQ63387.1"/>
    <property type="molecule type" value="Genomic_DNA"/>
</dbReference>
<sequence length="348" mass="37629">MYAPDDPTRYQEVLVSPMYLAGSNGTGEAGFEPVAHWPHQYLDEGPCQLLVTSPDQRIRIGWFGDDFELWKISAAEDAFSAPRWTATFNHVTPAEMVAGLTAALVQDYDEAIASDTPGCFLTGPTVPWRDTVRPLTDAGWNLDGAAELGTVEIIAPDDQAGIFIDRRGYGSDRTTVELWAGPPGWGTRAEATFTARTPSHLIAATAAVMAKSTPVVRERHQVDRRMQHLVTMTPVASATPIAEAQVSRAPTPLDVRRTAVTQAVHRAARAPRTAADLRVLAAQSRSTGAAQKRTGHPAPATSARCRPARRRPGADADSHPRPHSTRDRPRPTGIPPCPPPPCSTRPRP</sequence>
<evidence type="ECO:0000313" key="4">
    <source>
        <dbReference type="Proteomes" id="UP001224433"/>
    </source>
</evidence>
<protein>
    <submittedName>
        <fullName evidence="3">DUF317 domain-containing protein</fullName>
    </submittedName>
</protein>
<dbReference type="Proteomes" id="UP001224433">
    <property type="component" value="Chromosome"/>
</dbReference>
<reference evidence="3 4" key="1">
    <citation type="submission" date="2023-03" db="EMBL/GenBank/DDBJ databases">
        <title>Isolation and description of six Streptomyces strains from soil environments, able to metabolize different microbial glucans.</title>
        <authorList>
            <person name="Widen T."/>
            <person name="Larsbrink J."/>
        </authorList>
    </citation>
    <scope>NUCLEOTIDE SEQUENCE [LARGE SCALE GENOMIC DNA]</scope>
    <source>
        <strain evidence="3 4">Alt3</strain>
    </source>
</reference>
<evidence type="ECO:0000259" key="2">
    <source>
        <dbReference type="Pfam" id="PF03771"/>
    </source>
</evidence>
<organism evidence="3 4">
    <name type="scientific">Streptomyces glycanivorans</name>
    <dbReference type="NCBI Taxonomy" id="3033808"/>
    <lineage>
        <taxon>Bacteria</taxon>
        <taxon>Bacillati</taxon>
        <taxon>Actinomycetota</taxon>
        <taxon>Actinomycetes</taxon>
        <taxon>Kitasatosporales</taxon>
        <taxon>Streptomycetaceae</taxon>
        <taxon>Streptomyces</taxon>
    </lineage>
</organism>
<dbReference type="Pfam" id="PF03771">
    <property type="entry name" value="SPDY"/>
    <property type="match status" value="1"/>
</dbReference>
<dbReference type="RefSeq" id="WP_306103110.1">
    <property type="nucleotide sequence ID" value="NZ_CP120983.1"/>
</dbReference>
<evidence type="ECO:0000256" key="1">
    <source>
        <dbReference type="SAM" id="MobiDB-lite"/>
    </source>
</evidence>
<feature type="region of interest" description="Disordered" evidence="1">
    <location>
        <begin position="283"/>
        <end position="348"/>
    </location>
</feature>
<proteinExistence type="predicted"/>
<feature type="compositionally biased region" description="Pro residues" evidence="1">
    <location>
        <begin position="332"/>
        <end position="348"/>
    </location>
</feature>
<feature type="domain" description="DUF317" evidence="2">
    <location>
        <begin position="52"/>
        <end position="107"/>
    </location>
</feature>
<feature type="compositionally biased region" description="Basic and acidic residues" evidence="1">
    <location>
        <begin position="312"/>
        <end position="330"/>
    </location>
</feature>
<keyword evidence="4" id="KW-1185">Reference proteome</keyword>
<accession>A0ABY9JBA3</accession>
<gene>
    <name evidence="3" type="ORF">P8A20_07165</name>
</gene>